<proteinExistence type="predicted"/>
<evidence type="ECO:0000313" key="3">
    <source>
        <dbReference type="Proteomes" id="UP000237000"/>
    </source>
</evidence>
<evidence type="ECO:0000313" key="2">
    <source>
        <dbReference type="EMBL" id="PON97868.1"/>
    </source>
</evidence>
<accession>A0A2P5FJ94</accession>
<keyword evidence="3" id="KW-1185">Reference proteome</keyword>
<sequence length="79" mass="9191">MLNLFRKGILDILENYALSSSSFPEQVKKEPLVIPQIRYFPAPLKTASAFFIFVLFYFFLKYYTTGSFLCVSTWIQSCT</sequence>
<evidence type="ECO:0000256" key="1">
    <source>
        <dbReference type="SAM" id="Phobius"/>
    </source>
</evidence>
<dbReference type="Proteomes" id="UP000237000">
    <property type="component" value="Unassembled WGS sequence"/>
</dbReference>
<gene>
    <name evidence="2" type="ORF">TorRG33x02_064580</name>
</gene>
<keyword evidence="1" id="KW-0812">Transmembrane</keyword>
<name>A0A2P5FJ94_TREOI</name>
<feature type="transmembrane region" description="Helical" evidence="1">
    <location>
        <begin position="39"/>
        <end position="60"/>
    </location>
</feature>
<organism evidence="2 3">
    <name type="scientific">Trema orientale</name>
    <name type="common">Charcoal tree</name>
    <name type="synonym">Celtis orientalis</name>
    <dbReference type="NCBI Taxonomy" id="63057"/>
    <lineage>
        <taxon>Eukaryota</taxon>
        <taxon>Viridiplantae</taxon>
        <taxon>Streptophyta</taxon>
        <taxon>Embryophyta</taxon>
        <taxon>Tracheophyta</taxon>
        <taxon>Spermatophyta</taxon>
        <taxon>Magnoliopsida</taxon>
        <taxon>eudicotyledons</taxon>
        <taxon>Gunneridae</taxon>
        <taxon>Pentapetalae</taxon>
        <taxon>rosids</taxon>
        <taxon>fabids</taxon>
        <taxon>Rosales</taxon>
        <taxon>Cannabaceae</taxon>
        <taxon>Trema</taxon>
    </lineage>
</organism>
<keyword evidence="1" id="KW-0472">Membrane</keyword>
<dbReference type="EMBL" id="JXTC01000029">
    <property type="protein sequence ID" value="PON97868.1"/>
    <property type="molecule type" value="Genomic_DNA"/>
</dbReference>
<keyword evidence="1" id="KW-1133">Transmembrane helix</keyword>
<protein>
    <submittedName>
        <fullName evidence="2">Uncharacterized protein</fullName>
    </submittedName>
</protein>
<comment type="caution">
    <text evidence="2">The sequence shown here is derived from an EMBL/GenBank/DDBJ whole genome shotgun (WGS) entry which is preliminary data.</text>
</comment>
<dbReference type="InParanoid" id="A0A2P5FJ94"/>
<dbReference type="AlphaFoldDB" id="A0A2P5FJ94"/>
<reference evidence="3" key="1">
    <citation type="submission" date="2016-06" db="EMBL/GenBank/DDBJ databases">
        <title>Parallel loss of symbiosis genes in relatives of nitrogen-fixing non-legume Parasponia.</title>
        <authorList>
            <person name="Van Velzen R."/>
            <person name="Holmer R."/>
            <person name="Bu F."/>
            <person name="Rutten L."/>
            <person name="Van Zeijl A."/>
            <person name="Liu W."/>
            <person name="Santuari L."/>
            <person name="Cao Q."/>
            <person name="Sharma T."/>
            <person name="Shen D."/>
            <person name="Roswanjaya Y."/>
            <person name="Wardhani T."/>
            <person name="Kalhor M.S."/>
            <person name="Jansen J."/>
            <person name="Van den Hoogen J."/>
            <person name="Gungor B."/>
            <person name="Hartog M."/>
            <person name="Hontelez J."/>
            <person name="Verver J."/>
            <person name="Yang W.-C."/>
            <person name="Schijlen E."/>
            <person name="Repin R."/>
            <person name="Schilthuizen M."/>
            <person name="Schranz E."/>
            <person name="Heidstra R."/>
            <person name="Miyata K."/>
            <person name="Fedorova E."/>
            <person name="Kohlen W."/>
            <person name="Bisseling T."/>
            <person name="Smit S."/>
            <person name="Geurts R."/>
        </authorList>
    </citation>
    <scope>NUCLEOTIDE SEQUENCE [LARGE SCALE GENOMIC DNA]</scope>
    <source>
        <strain evidence="3">cv. RG33-2</strain>
    </source>
</reference>